<feature type="region of interest" description="Disordered" evidence="1">
    <location>
        <begin position="20"/>
        <end position="43"/>
    </location>
</feature>
<dbReference type="VEuPathDB" id="FungiDB:H310_13284"/>
<dbReference type="RefSeq" id="XP_008878945.1">
    <property type="nucleotide sequence ID" value="XM_008880723.1"/>
</dbReference>
<reference evidence="2" key="1">
    <citation type="submission" date="2013-12" db="EMBL/GenBank/DDBJ databases">
        <title>The Genome Sequence of Aphanomyces invadans NJM9701.</title>
        <authorList>
            <consortium name="The Broad Institute Genomics Platform"/>
            <person name="Russ C."/>
            <person name="Tyler B."/>
            <person name="van West P."/>
            <person name="Dieguez-Uribeondo J."/>
            <person name="Young S.K."/>
            <person name="Zeng Q."/>
            <person name="Gargeya S."/>
            <person name="Fitzgerald M."/>
            <person name="Abouelleil A."/>
            <person name="Alvarado L."/>
            <person name="Chapman S.B."/>
            <person name="Gainer-Dewar J."/>
            <person name="Goldberg J."/>
            <person name="Griggs A."/>
            <person name="Gujja S."/>
            <person name="Hansen M."/>
            <person name="Howarth C."/>
            <person name="Imamovic A."/>
            <person name="Ireland A."/>
            <person name="Larimer J."/>
            <person name="McCowan C."/>
            <person name="Murphy C."/>
            <person name="Pearson M."/>
            <person name="Poon T.W."/>
            <person name="Priest M."/>
            <person name="Roberts A."/>
            <person name="Saif S."/>
            <person name="Shea T."/>
            <person name="Sykes S."/>
            <person name="Wortman J."/>
            <person name="Nusbaum C."/>
            <person name="Birren B."/>
        </authorList>
    </citation>
    <scope>NUCLEOTIDE SEQUENCE [LARGE SCALE GENOMIC DNA]</scope>
    <source>
        <strain evidence="2">NJM9701</strain>
    </source>
</reference>
<feature type="compositionally biased region" description="Low complexity" evidence="1">
    <location>
        <begin position="20"/>
        <end position="29"/>
    </location>
</feature>
<evidence type="ECO:0000256" key="1">
    <source>
        <dbReference type="SAM" id="MobiDB-lite"/>
    </source>
</evidence>
<dbReference type="AlphaFoldDB" id="A0A024TEI4"/>
<protein>
    <submittedName>
        <fullName evidence="2">Uncharacterized protein</fullName>
    </submittedName>
</protein>
<dbReference type="GeneID" id="20090334"/>
<proteinExistence type="predicted"/>
<name>A0A024TEI4_9STRA</name>
<sequence length="127" mass="13896">MLKPEKLNCKKPVSWLSTIHTSQSSSQSGHGQGCSHRDQGGGEKRMGCICMRATHAVVAALRCVEQSRMEAQSCCRRSRCPRSTRGSSTPVHARPSPFRRCEDHGSTTAALLIACSCWLALHCRASR</sequence>
<evidence type="ECO:0000313" key="2">
    <source>
        <dbReference type="EMBL" id="ETV92394.1"/>
    </source>
</evidence>
<accession>A0A024TEI4</accession>
<dbReference type="EMBL" id="KI914000">
    <property type="protein sequence ID" value="ETV92394.1"/>
    <property type="molecule type" value="Genomic_DNA"/>
</dbReference>
<gene>
    <name evidence="2" type="ORF">H310_13284</name>
</gene>
<organism evidence="2">
    <name type="scientific">Aphanomyces invadans</name>
    <dbReference type="NCBI Taxonomy" id="157072"/>
    <lineage>
        <taxon>Eukaryota</taxon>
        <taxon>Sar</taxon>
        <taxon>Stramenopiles</taxon>
        <taxon>Oomycota</taxon>
        <taxon>Saprolegniomycetes</taxon>
        <taxon>Saprolegniales</taxon>
        <taxon>Verrucalvaceae</taxon>
        <taxon>Aphanomyces</taxon>
    </lineage>
</organism>